<dbReference type="Proteomes" id="UP000002745">
    <property type="component" value="Chromosome"/>
</dbReference>
<name>C6XNS6_HIRBI</name>
<dbReference type="HOGENOM" id="CLU_3356622_0_0_5"/>
<evidence type="ECO:0000313" key="1">
    <source>
        <dbReference type="EMBL" id="ACT58329.1"/>
    </source>
</evidence>
<gene>
    <name evidence="1" type="ordered locus">Hbal_0627</name>
</gene>
<proteinExistence type="predicted"/>
<keyword evidence="2" id="KW-1185">Reference proteome</keyword>
<protein>
    <submittedName>
        <fullName evidence="1">Uncharacterized protein</fullName>
    </submittedName>
</protein>
<dbReference type="STRING" id="582402.Hbal_0627"/>
<dbReference type="AlphaFoldDB" id="C6XNS6"/>
<reference evidence="2" key="1">
    <citation type="journal article" date="2011" name="J. Bacteriol.">
        <title>Genome sequences of eight morphologically diverse alphaproteobacteria.</title>
        <authorList>
            <consortium name="US DOE Joint Genome Institute"/>
            <person name="Brown P.J."/>
            <person name="Kysela D.T."/>
            <person name="Buechlein A."/>
            <person name="Hemmerich C."/>
            <person name="Brun Y.V."/>
        </authorList>
    </citation>
    <scope>NUCLEOTIDE SEQUENCE [LARGE SCALE GENOMIC DNA]</scope>
    <source>
        <strain evidence="2">ATCC 49814 / DSM 5838 / IFAM 1418</strain>
    </source>
</reference>
<dbReference type="EMBL" id="CP001678">
    <property type="protein sequence ID" value="ACT58329.1"/>
    <property type="molecule type" value="Genomic_DNA"/>
</dbReference>
<sequence>MVRTAGIETYAQQFDLFDYLSNENFIYQQIYQHFVL</sequence>
<dbReference type="KEGG" id="hba:Hbal_0627"/>
<evidence type="ECO:0000313" key="2">
    <source>
        <dbReference type="Proteomes" id="UP000002745"/>
    </source>
</evidence>
<organism evidence="1 2">
    <name type="scientific">Hirschia baltica (strain ATCC 49814 / DSM 5838 / IFAM 1418)</name>
    <dbReference type="NCBI Taxonomy" id="582402"/>
    <lineage>
        <taxon>Bacteria</taxon>
        <taxon>Pseudomonadati</taxon>
        <taxon>Pseudomonadota</taxon>
        <taxon>Alphaproteobacteria</taxon>
        <taxon>Hyphomonadales</taxon>
        <taxon>Hyphomonadaceae</taxon>
        <taxon>Hirschia</taxon>
    </lineage>
</organism>
<accession>C6XNS6</accession>